<evidence type="ECO:0000313" key="2">
    <source>
        <dbReference type="EnsemblPlants" id="OB10G11640.1"/>
    </source>
</evidence>
<name>J3N0W6_ORYBR</name>
<reference evidence="2" key="2">
    <citation type="submission" date="2013-04" db="UniProtKB">
        <authorList>
            <consortium name="EnsemblPlants"/>
        </authorList>
    </citation>
    <scope>IDENTIFICATION</scope>
</reference>
<reference evidence="2" key="1">
    <citation type="journal article" date="2013" name="Nat. Commun.">
        <title>Whole-genome sequencing of Oryza brachyantha reveals mechanisms underlying Oryza genome evolution.</title>
        <authorList>
            <person name="Chen J."/>
            <person name="Huang Q."/>
            <person name="Gao D."/>
            <person name="Wang J."/>
            <person name="Lang Y."/>
            <person name="Liu T."/>
            <person name="Li B."/>
            <person name="Bai Z."/>
            <person name="Luis Goicoechea J."/>
            <person name="Liang C."/>
            <person name="Chen C."/>
            <person name="Zhang W."/>
            <person name="Sun S."/>
            <person name="Liao Y."/>
            <person name="Zhang X."/>
            <person name="Yang L."/>
            <person name="Song C."/>
            <person name="Wang M."/>
            <person name="Shi J."/>
            <person name="Liu G."/>
            <person name="Liu J."/>
            <person name="Zhou H."/>
            <person name="Zhou W."/>
            <person name="Yu Q."/>
            <person name="An N."/>
            <person name="Chen Y."/>
            <person name="Cai Q."/>
            <person name="Wang B."/>
            <person name="Liu B."/>
            <person name="Min J."/>
            <person name="Huang Y."/>
            <person name="Wu H."/>
            <person name="Li Z."/>
            <person name="Zhang Y."/>
            <person name="Yin Y."/>
            <person name="Song W."/>
            <person name="Jiang J."/>
            <person name="Jackson S.A."/>
            <person name="Wing R.A."/>
            <person name="Wang J."/>
            <person name="Chen M."/>
        </authorList>
    </citation>
    <scope>NUCLEOTIDE SEQUENCE [LARGE SCALE GENOMIC DNA]</scope>
    <source>
        <strain evidence="2">cv. IRGC 101232</strain>
    </source>
</reference>
<dbReference type="Gramene" id="OB10G11640.1">
    <property type="protein sequence ID" value="OB10G11640.1"/>
    <property type="gene ID" value="OB10G11640"/>
</dbReference>
<dbReference type="Proteomes" id="UP000006038">
    <property type="component" value="Chromosome 10"/>
</dbReference>
<accession>J3N0W6</accession>
<dbReference type="AlphaFoldDB" id="J3N0W6"/>
<organism evidence="2">
    <name type="scientific">Oryza brachyantha</name>
    <name type="common">malo sina</name>
    <dbReference type="NCBI Taxonomy" id="4533"/>
    <lineage>
        <taxon>Eukaryota</taxon>
        <taxon>Viridiplantae</taxon>
        <taxon>Streptophyta</taxon>
        <taxon>Embryophyta</taxon>
        <taxon>Tracheophyta</taxon>
        <taxon>Spermatophyta</taxon>
        <taxon>Magnoliopsida</taxon>
        <taxon>Liliopsida</taxon>
        <taxon>Poales</taxon>
        <taxon>Poaceae</taxon>
        <taxon>BOP clade</taxon>
        <taxon>Oryzoideae</taxon>
        <taxon>Oryzeae</taxon>
        <taxon>Oryzinae</taxon>
        <taxon>Oryza</taxon>
    </lineage>
</organism>
<evidence type="ECO:0000256" key="1">
    <source>
        <dbReference type="SAM" id="MobiDB-lite"/>
    </source>
</evidence>
<evidence type="ECO:0000313" key="3">
    <source>
        <dbReference type="Proteomes" id="UP000006038"/>
    </source>
</evidence>
<feature type="region of interest" description="Disordered" evidence="1">
    <location>
        <begin position="1"/>
        <end position="48"/>
    </location>
</feature>
<sequence length="77" mass="7572">MPGATIPGTATATPTTTMPGTTFTDATPDNGMPMPMMGGGEQGDGDGGVVLSGSETWMANMATGDLTAAAGFRDFLG</sequence>
<dbReference type="HOGENOM" id="CLU_2642037_0_0_1"/>
<protein>
    <submittedName>
        <fullName evidence="2">Uncharacterized protein</fullName>
    </submittedName>
</protein>
<proteinExistence type="predicted"/>
<keyword evidence="3" id="KW-1185">Reference proteome</keyword>
<dbReference type="EnsemblPlants" id="OB10G11640.1">
    <property type="protein sequence ID" value="OB10G11640.1"/>
    <property type="gene ID" value="OB10G11640"/>
</dbReference>
<feature type="compositionally biased region" description="Gly residues" evidence="1">
    <location>
        <begin position="37"/>
        <end position="48"/>
    </location>
</feature>
<feature type="compositionally biased region" description="Low complexity" evidence="1">
    <location>
        <begin position="1"/>
        <end position="36"/>
    </location>
</feature>